<dbReference type="GO" id="GO:0005524">
    <property type="term" value="F:ATP binding"/>
    <property type="evidence" value="ECO:0007669"/>
    <property type="project" value="InterPro"/>
</dbReference>
<dbReference type="PROSITE" id="PS51199">
    <property type="entry name" value="SF4_HELICASE"/>
    <property type="match status" value="1"/>
</dbReference>
<sequence length="289" mass="33149">MEKLSNLINEYYNPKSDLKKGLKPIIKTGFKDFDEQFSGFYKEELVIIGARPGMGKSHLTLKMAFNQAKAGNKVGVYSLNLSAKHITNLFISFITNIPPHNINSGELSPTELNLITDSLKVLNTLEIYIEEHMRTIEAFRNSLSNLSNKEVFDIIYLDNLQLFSLKEQEGRYLNRKEEVRDIIYDLKSLSLEFNISIVIISQLNRTLELRGGEKRPQLSDIKESSCIEELADKVIFLWRPEYYGFTEGEDGNSVLDKAHLIIAKNKLGYTGEVELFYNGRFSNFLTLEK</sequence>
<feature type="domain" description="SF4 helicase" evidence="1">
    <location>
        <begin position="19"/>
        <end position="289"/>
    </location>
</feature>
<dbReference type="AlphaFoldDB" id="A0A5C6RUW9"/>
<proteinExistence type="predicted"/>
<gene>
    <name evidence="2" type="ORF">FRY74_06185</name>
</gene>
<dbReference type="SUPFAM" id="SSF52540">
    <property type="entry name" value="P-loop containing nucleoside triphosphate hydrolases"/>
    <property type="match status" value="1"/>
</dbReference>
<dbReference type="RefSeq" id="WP_147099661.1">
    <property type="nucleotide sequence ID" value="NZ_VOOS01000002.1"/>
</dbReference>
<evidence type="ECO:0000313" key="2">
    <source>
        <dbReference type="EMBL" id="TXB66158.1"/>
    </source>
</evidence>
<name>A0A5C6RUW9_9FLAO</name>
<comment type="caution">
    <text evidence="2">The sequence shown here is derived from an EMBL/GenBank/DDBJ whole genome shotgun (WGS) entry which is preliminary data.</text>
</comment>
<dbReference type="PANTHER" id="PTHR30153">
    <property type="entry name" value="REPLICATIVE DNA HELICASE DNAB"/>
    <property type="match status" value="1"/>
</dbReference>
<dbReference type="EMBL" id="VOOS01000002">
    <property type="protein sequence ID" value="TXB66158.1"/>
    <property type="molecule type" value="Genomic_DNA"/>
</dbReference>
<dbReference type="InterPro" id="IPR007694">
    <property type="entry name" value="DNA_helicase_DnaB-like_C"/>
</dbReference>
<dbReference type="GO" id="GO:0005829">
    <property type="term" value="C:cytosol"/>
    <property type="evidence" value="ECO:0007669"/>
    <property type="project" value="TreeGrafter"/>
</dbReference>
<dbReference type="Pfam" id="PF03796">
    <property type="entry name" value="DnaB_C"/>
    <property type="match status" value="1"/>
</dbReference>
<accession>A0A5C6RUW9</accession>
<evidence type="ECO:0000313" key="3">
    <source>
        <dbReference type="Proteomes" id="UP000321721"/>
    </source>
</evidence>
<dbReference type="Gene3D" id="3.40.50.300">
    <property type="entry name" value="P-loop containing nucleotide triphosphate hydrolases"/>
    <property type="match status" value="1"/>
</dbReference>
<dbReference type="PANTHER" id="PTHR30153:SF2">
    <property type="entry name" value="REPLICATIVE DNA HELICASE"/>
    <property type="match status" value="1"/>
</dbReference>
<organism evidence="2 3">
    <name type="scientific">Vicingus serpentipes</name>
    <dbReference type="NCBI Taxonomy" id="1926625"/>
    <lineage>
        <taxon>Bacteria</taxon>
        <taxon>Pseudomonadati</taxon>
        <taxon>Bacteroidota</taxon>
        <taxon>Flavobacteriia</taxon>
        <taxon>Flavobacteriales</taxon>
        <taxon>Vicingaceae</taxon>
        <taxon>Vicingus</taxon>
    </lineage>
</organism>
<keyword evidence="3" id="KW-1185">Reference proteome</keyword>
<evidence type="ECO:0000259" key="1">
    <source>
        <dbReference type="PROSITE" id="PS51199"/>
    </source>
</evidence>
<protein>
    <recommendedName>
        <fullName evidence="1">SF4 helicase domain-containing protein</fullName>
    </recommendedName>
</protein>
<dbReference type="GO" id="GO:0003678">
    <property type="term" value="F:DNA helicase activity"/>
    <property type="evidence" value="ECO:0007669"/>
    <property type="project" value="InterPro"/>
</dbReference>
<dbReference type="GO" id="GO:0006260">
    <property type="term" value="P:DNA replication"/>
    <property type="evidence" value="ECO:0007669"/>
    <property type="project" value="InterPro"/>
</dbReference>
<dbReference type="Proteomes" id="UP000321721">
    <property type="component" value="Unassembled WGS sequence"/>
</dbReference>
<dbReference type="OrthoDB" id="9773982at2"/>
<reference evidence="2 3" key="1">
    <citation type="submission" date="2019-08" db="EMBL/GenBank/DDBJ databases">
        <title>Genome of Vicingus serpentipes NCIMB 15042.</title>
        <authorList>
            <person name="Bowman J.P."/>
        </authorList>
    </citation>
    <scope>NUCLEOTIDE SEQUENCE [LARGE SCALE GENOMIC DNA]</scope>
    <source>
        <strain evidence="2 3">NCIMB 15042</strain>
    </source>
</reference>
<dbReference type="InterPro" id="IPR027417">
    <property type="entry name" value="P-loop_NTPase"/>
</dbReference>